<evidence type="ECO:0000313" key="4">
    <source>
        <dbReference type="Proteomes" id="UP000626109"/>
    </source>
</evidence>
<comment type="caution">
    <text evidence="3">The sequence shown here is derived from an EMBL/GenBank/DDBJ whole genome shotgun (WGS) entry which is preliminary data.</text>
</comment>
<gene>
    <name evidence="2" type="ORF">PGLA1383_LOCUS34317</name>
    <name evidence="3" type="ORF">PGLA2088_LOCUS49556</name>
</gene>
<evidence type="ECO:0000313" key="2">
    <source>
        <dbReference type="EMBL" id="CAE8616644.1"/>
    </source>
</evidence>
<dbReference type="Proteomes" id="UP000626109">
    <property type="component" value="Unassembled WGS sequence"/>
</dbReference>
<feature type="compositionally biased region" description="Basic residues" evidence="1">
    <location>
        <begin position="87"/>
        <end position="96"/>
    </location>
</feature>
<name>A0A813LUP6_POLGL</name>
<dbReference type="Proteomes" id="UP000654075">
    <property type="component" value="Unassembled WGS sequence"/>
</dbReference>
<evidence type="ECO:0000313" key="5">
    <source>
        <dbReference type="Proteomes" id="UP000654075"/>
    </source>
</evidence>
<feature type="region of interest" description="Disordered" evidence="1">
    <location>
        <begin position="74"/>
        <end position="105"/>
    </location>
</feature>
<reference evidence="3" key="1">
    <citation type="submission" date="2021-02" db="EMBL/GenBank/DDBJ databases">
        <authorList>
            <person name="Dougan E. K."/>
            <person name="Rhodes N."/>
            <person name="Thang M."/>
            <person name="Chan C."/>
        </authorList>
    </citation>
    <scope>NUCLEOTIDE SEQUENCE</scope>
</reference>
<dbReference type="AlphaFoldDB" id="A0A813LUP6"/>
<keyword evidence="5" id="KW-1185">Reference proteome</keyword>
<dbReference type="EMBL" id="CAJNNW010037090">
    <property type="protein sequence ID" value="CAE8739308.1"/>
    <property type="molecule type" value="Genomic_DNA"/>
</dbReference>
<proteinExistence type="predicted"/>
<sequence length="115" mass="13068">MPSWREHLGKKLSGQCEPKVKLHFVDRTDCDLHDPMFMRILRVFAETRGCSVVNTEQHHNKGDQFSRIMCHDNPRDLASVPAPAKTVKPKKGKSRAKSVGPTPGQRITYQCWTLA</sequence>
<organism evidence="3 4">
    <name type="scientific">Polarella glacialis</name>
    <name type="common">Dinoflagellate</name>
    <dbReference type="NCBI Taxonomy" id="89957"/>
    <lineage>
        <taxon>Eukaryota</taxon>
        <taxon>Sar</taxon>
        <taxon>Alveolata</taxon>
        <taxon>Dinophyceae</taxon>
        <taxon>Suessiales</taxon>
        <taxon>Suessiaceae</taxon>
        <taxon>Polarella</taxon>
    </lineage>
</organism>
<protein>
    <submittedName>
        <fullName evidence="3">Uncharacterized protein</fullName>
    </submittedName>
</protein>
<dbReference type="EMBL" id="CAJNNV010025926">
    <property type="protein sequence ID" value="CAE8616644.1"/>
    <property type="molecule type" value="Genomic_DNA"/>
</dbReference>
<evidence type="ECO:0000313" key="3">
    <source>
        <dbReference type="EMBL" id="CAE8739308.1"/>
    </source>
</evidence>
<evidence type="ECO:0000256" key="1">
    <source>
        <dbReference type="SAM" id="MobiDB-lite"/>
    </source>
</evidence>
<accession>A0A813LUP6</accession>